<dbReference type="Proteomes" id="UP001418796">
    <property type="component" value="Unassembled WGS sequence"/>
</dbReference>
<evidence type="ECO:0000313" key="2">
    <source>
        <dbReference type="EMBL" id="MEN0644194.1"/>
    </source>
</evidence>
<proteinExistence type="predicted"/>
<gene>
    <name evidence="2" type="ORF">MKY91_13665</name>
</gene>
<dbReference type="EMBL" id="JBCITK010000001">
    <property type="protein sequence ID" value="MEN0644194.1"/>
    <property type="molecule type" value="Genomic_DNA"/>
</dbReference>
<feature type="transmembrane region" description="Helical" evidence="1">
    <location>
        <begin position="130"/>
        <end position="155"/>
    </location>
</feature>
<keyword evidence="1" id="KW-1133">Transmembrane helix</keyword>
<keyword evidence="3" id="KW-1185">Reference proteome</keyword>
<keyword evidence="1" id="KW-0812">Transmembrane</keyword>
<sequence>MDKENKKNSLFSYERFLLVVLFIIGLGSTLGISSFGGFFHSVMASFEFIVIVALHILLLVFSMKRGLKMRWLYTVLYIQLFIFLYSSYHALYIVYIEQFFFPLLLLIAISLNITTLAILLFRGTEKGKTFFIHTINSMIGLALLTKAVVLGFGGMAFGASILYFIGMATPVYVLILLYIVQINYLKKGRTKPVLIALCLAVLLLLYSIFSFFFMITSIEVYIAHLLDNLIQ</sequence>
<name>A0ABU9VJW1_9BACI</name>
<feature type="transmembrane region" description="Helical" evidence="1">
    <location>
        <begin position="161"/>
        <end position="180"/>
    </location>
</feature>
<evidence type="ECO:0000256" key="1">
    <source>
        <dbReference type="SAM" id="Phobius"/>
    </source>
</evidence>
<feature type="transmembrane region" description="Helical" evidence="1">
    <location>
        <begin position="38"/>
        <end position="59"/>
    </location>
</feature>
<accession>A0ABU9VJW1</accession>
<reference evidence="2 3" key="1">
    <citation type="submission" date="2024-03" db="EMBL/GenBank/DDBJ databases">
        <title>Bacilli Hybrid Assemblies.</title>
        <authorList>
            <person name="Kovac J."/>
        </authorList>
    </citation>
    <scope>NUCLEOTIDE SEQUENCE [LARGE SCALE GENOMIC DNA]</scope>
    <source>
        <strain evidence="2 3">FSL R7-0666</strain>
    </source>
</reference>
<keyword evidence="1" id="KW-0472">Membrane</keyword>
<feature type="transmembrane region" description="Helical" evidence="1">
    <location>
        <begin position="99"/>
        <end position="121"/>
    </location>
</feature>
<feature type="transmembrane region" description="Helical" evidence="1">
    <location>
        <begin position="71"/>
        <end position="93"/>
    </location>
</feature>
<evidence type="ECO:0000313" key="3">
    <source>
        <dbReference type="Proteomes" id="UP001418796"/>
    </source>
</evidence>
<comment type="caution">
    <text evidence="2">The sequence shown here is derived from an EMBL/GenBank/DDBJ whole genome shotgun (WGS) entry which is preliminary data.</text>
</comment>
<organism evidence="2 3">
    <name type="scientific">Alkalicoccobacillus gibsonii</name>
    <dbReference type="NCBI Taxonomy" id="79881"/>
    <lineage>
        <taxon>Bacteria</taxon>
        <taxon>Bacillati</taxon>
        <taxon>Bacillota</taxon>
        <taxon>Bacilli</taxon>
        <taxon>Bacillales</taxon>
        <taxon>Bacillaceae</taxon>
        <taxon>Alkalicoccobacillus</taxon>
    </lineage>
</organism>
<dbReference type="RefSeq" id="WP_343130949.1">
    <property type="nucleotide sequence ID" value="NZ_JBCITK010000001.1"/>
</dbReference>
<feature type="transmembrane region" description="Helical" evidence="1">
    <location>
        <begin position="192"/>
        <end position="215"/>
    </location>
</feature>
<protein>
    <submittedName>
        <fullName evidence="2">Uncharacterized protein</fullName>
    </submittedName>
</protein>
<feature type="transmembrane region" description="Helical" evidence="1">
    <location>
        <begin position="12"/>
        <end position="32"/>
    </location>
</feature>